<evidence type="ECO:0000256" key="4">
    <source>
        <dbReference type="SAM" id="MobiDB-lite"/>
    </source>
</evidence>
<dbReference type="InterPro" id="IPR000504">
    <property type="entry name" value="RRM_dom"/>
</dbReference>
<comment type="caution">
    <text evidence="6">The sequence shown here is derived from an EMBL/GenBank/DDBJ whole genome shotgun (WGS) entry which is preliminary data.</text>
</comment>
<keyword evidence="1" id="KW-0677">Repeat</keyword>
<reference evidence="6" key="1">
    <citation type="submission" date="2021-03" db="EMBL/GenBank/DDBJ databases">
        <authorList>
            <person name="Tagirdzhanova G."/>
        </authorList>
    </citation>
    <scope>NUCLEOTIDE SEQUENCE</scope>
</reference>
<dbReference type="PROSITE" id="PS50102">
    <property type="entry name" value="RRM"/>
    <property type="match status" value="2"/>
</dbReference>
<dbReference type="SUPFAM" id="SSF54928">
    <property type="entry name" value="RNA-binding domain, RBD"/>
    <property type="match status" value="2"/>
</dbReference>
<feature type="domain" description="RRM" evidence="5">
    <location>
        <begin position="240"/>
        <end position="344"/>
    </location>
</feature>
<evidence type="ECO:0000259" key="5">
    <source>
        <dbReference type="PROSITE" id="PS50102"/>
    </source>
</evidence>
<proteinExistence type="predicted"/>
<feature type="compositionally biased region" description="Polar residues" evidence="4">
    <location>
        <begin position="557"/>
        <end position="579"/>
    </location>
</feature>
<organism evidence="6 7">
    <name type="scientific">Gomphillus americanus</name>
    <dbReference type="NCBI Taxonomy" id="1940652"/>
    <lineage>
        <taxon>Eukaryota</taxon>
        <taxon>Fungi</taxon>
        <taxon>Dikarya</taxon>
        <taxon>Ascomycota</taxon>
        <taxon>Pezizomycotina</taxon>
        <taxon>Lecanoromycetes</taxon>
        <taxon>OSLEUM clade</taxon>
        <taxon>Ostropomycetidae</taxon>
        <taxon>Ostropales</taxon>
        <taxon>Graphidaceae</taxon>
        <taxon>Gomphilloideae</taxon>
        <taxon>Gomphillus</taxon>
    </lineage>
</organism>
<name>A0A8H3ED56_9LECA</name>
<dbReference type="SMART" id="SM00360">
    <property type="entry name" value="RRM"/>
    <property type="match status" value="2"/>
</dbReference>
<sequence>MANANMYGNSIFSGLPLWCNSHGYNQHKANRAYNGVEDLSSALGGMQMYGNNGQSFGRLHAGLPPGLHSGVIPAPFTGSNVWTNGSRLFMPNGNPGMVTQGSHFQSIPNNGLGMPGTLANGNLQPGEIPDLARRNSLSSNEEYGPRTPFFAAQSLGPGGKMIVPDNSPQTWTSVSPPQLGQAIQASPQQLWREANSYVVIDLDALCMKAPAIPKPIPAIFSGDKSRGTLETSLENKTHTTNVYIRGLHPDTTDEMLNAYGSRFGVIESAKSMIDQHTSLCKGFGFIKYQSYKDGENCIRGFYHWGYESKWARDSHNDKLKKLGDEGNTNLYISNIPIDLDFNEHALSHVFEGFDCLSAKILRDPNGLSRGVGFARFASPEECRMIIQKFNGMLVGRDSQPISIRFADTPDQKRLKLVTQERRQYKTHEYNVAAFGPDSPYRHYGPLVAAHSPIPLNRPILATQPWINPSTPAGLGFGMGSFSSIPISTTATAASAKAMDGSPLAGRNENDYPPYPFPLAVKTEDTPEDDIEATNKTGMEAVALAKRNANIPAKTKTDTSVKLGQSENASIRGSTLSSPVKATPVKSTKPGILAKVAGTN</sequence>
<evidence type="ECO:0000313" key="7">
    <source>
        <dbReference type="Proteomes" id="UP000664169"/>
    </source>
</evidence>
<dbReference type="GO" id="GO:0003723">
    <property type="term" value="F:RNA binding"/>
    <property type="evidence" value="ECO:0007669"/>
    <property type="project" value="UniProtKB-UniRule"/>
</dbReference>
<dbReference type="InterPro" id="IPR035979">
    <property type="entry name" value="RBD_domain_sf"/>
</dbReference>
<evidence type="ECO:0000313" key="6">
    <source>
        <dbReference type="EMBL" id="CAF9903450.1"/>
    </source>
</evidence>
<evidence type="ECO:0000256" key="3">
    <source>
        <dbReference type="PROSITE-ProRule" id="PRU00176"/>
    </source>
</evidence>
<accession>A0A8H3ED56</accession>
<dbReference type="AlphaFoldDB" id="A0A8H3ED56"/>
<protein>
    <recommendedName>
        <fullName evidence="5">RRM domain-containing protein</fullName>
    </recommendedName>
</protein>
<dbReference type="Gene3D" id="3.30.70.330">
    <property type="match status" value="2"/>
</dbReference>
<evidence type="ECO:0000256" key="2">
    <source>
        <dbReference type="ARBA" id="ARBA00022884"/>
    </source>
</evidence>
<dbReference type="PANTHER" id="PTHR24012">
    <property type="entry name" value="RNA BINDING PROTEIN"/>
    <property type="match status" value="1"/>
</dbReference>
<keyword evidence="7" id="KW-1185">Reference proteome</keyword>
<evidence type="ECO:0000256" key="1">
    <source>
        <dbReference type="ARBA" id="ARBA00022737"/>
    </source>
</evidence>
<feature type="domain" description="RRM" evidence="5">
    <location>
        <begin position="328"/>
        <end position="408"/>
    </location>
</feature>
<dbReference type="EMBL" id="CAJPDQ010000001">
    <property type="protein sequence ID" value="CAF9903450.1"/>
    <property type="molecule type" value="Genomic_DNA"/>
</dbReference>
<keyword evidence="2 3" id="KW-0694">RNA-binding</keyword>
<dbReference type="OrthoDB" id="271725at2759"/>
<gene>
    <name evidence="6" type="ORF">GOMPHAMPRED_000266</name>
</gene>
<dbReference type="Proteomes" id="UP000664169">
    <property type="component" value="Unassembled WGS sequence"/>
</dbReference>
<dbReference type="Pfam" id="PF00076">
    <property type="entry name" value="RRM_1"/>
    <property type="match status" value="2"/>
</dbReference>
<dbReference type="InterPro" id="IPR012677">
    <property type="entry name" value="Nucleotide-bd_a/b_plait_sf"/>
</dbReference>
<feature type="region of interest" description="Disordered" evidence="4">
    <location>
        <begin position="552"/>
        <end position="599"/>
    </location>
</feature>